<feature type="active site" evidence="16">
    <location>
        <position position="1211"/>
    </location>
</feature>
<feature type="region of interest" description="Disordered" evidence="17">
    <location>
        <begin position="1049"/>
        <end position="1072"/>
    </location>
</feature>
<feature type="region of interest" description="Disordered" evidence="17">
    <location>
        <begin position="1588"/>
        <end position="1612"/>
    </location>
</feature>
<feature type="domain" description="EGF-like" evidence="19">
    <location>
        <begin position="1508"/>
        <end position="1540"/>
    </location>
</feature>
<dbReference type="InterPro" id="IPR041470">
    <property type="entry name" value="GCP_N"/>
</dbReference>
<comment type="caution">
    <text evidence="15">Lacks conserved residue(s) required for the propagation of feature annotation.</text>
</comment>
<evidence type="ECO:0000259" key="20">
    <source>
        <dbReference type="PROSITE" id="PS50214"/>
    </source>
</evidence>
<dbReference type="InterPro" id="IPR042241">
    <property type="entry name" value="GCP_C_sf"/>
</dbReference>
<dbReference type="InterPro" id="IPR001590">
    <property type="entry name" value="Peptidase_M12B"/>
</dbReference>
<reference evidence="22 23" key="1">
    <citation type="submission" date="2019-04" db="EMBL/GenBank/DDBJ databases">
        <title>Chromosome genome assembly for Takifugu flavidus.</title>
        <authorList>
            <person name="Xiao S."/>
        </authorList>
    </citation>
    <scope>NUCLEOTIDE SEQUENCE [LARGE SCALE GENOMIC DNA]</scope>
    <source>
        <strain evidence="22">HTHZ2018</strain>
        <tissue evidence="22">Muscle</tissue>
    </source>
</reference>
<dbReference type="PROSITE" id="PS01186">
    <property type="entry name" value="EGF_2"/>
    <property type="match status" value="1"/>
</dbReference>
<accession>A0A5C6PTC0</accession>
<comment type="similarity">
    <text evidence="3">Belongs to the TUBGCP family.</text>
</comment>
<gene>
    <name evidence="22" type="ORF">D4764_01G0019160</name>
</gene>
<dbReference type="InterPro" id="IPR001762">
    <property type="entry name" value="Disintegrin_dom"/>
</dbReference>
<evidence type="ECO:0000256" key="12">
    <source>
        <dbReference type="ARBA" id="ARBA00093403"/>
    </source>
</evidence>
<feature type="disulfide bond" evidence="15">
    <location>
        <begin position="1512"/>
        <end position="1522"/>
    </location>
</feature>
<evidence type="ECO:0000256" key="17">
    <source>
        <dbReference type="SAM" id="MobiDB-lite"/>
    </source>
</evidence>
<feature type="disulfide bond" evidence="14">
    <location>
        <begin position="1343"/>
        <end position="1363"/>
    </location>
</feature>
<comment type="function">
    <text evidence="12">Component of the gamma-tubulin ring complex (gTuRC) which mediates microtubule nucleation. The gTuRC regulates the minus-end nucleation of alpha-beta tubulin heterodimers that grow into microtubule protafilaments, a critical step in centrosome duplication and spindle formation. Plays a role in neuronal migration.</text>
</comment>
<feature type="compositionally biased region" description="Low complexity" evidence="17">
    <location>
        <begin position="146"/>
        <end position="164"/>
    </location>
</feature>
<dbReference type="GO" id="GO:0006954">
    <property type="term" value="P:inflammatory response"/>
    <property type="evidence" value="ECO:0007669"/>
    <property type="project" value="TreeGrafter"/>
</dbReference>
<dbReference type="PROSITE" id="PS50215">
    <property type="entry name" value="ADAM_MEPRO"/>
    <property type="match status" value="1"/>
</dbReference>
<organism evidence="22 23">
    <name type="scientific">Takifugu flavidus</name>
    <name type="common">sansaifugu</name>
    <dbReference type="NCBI Taxonomy" id="433684"/>
    <lineage>
        <taxon>Eukaryota</taxon>
        <taxon>Metazoa</taxon>
        <taxon>Chordata</taxon>
        <taxon>Craniata</taxon>
        <taxon>Vertebrata</taxon>
        <taxon>Euteleostomi</taxon>
        <taxon>Actinopterygii</taxon>
        <taxon>Neopterygii</taxon>
        <taxon>Teleostei</taxon>
        <taxon>Neoteleostei</taxon>
        <taxon>Acanthomorphata</taxon>
        <taxon>Eupercaria</taxon>
        <taxon>Tetraodontiformes</taxon>
        <taxon>Tetradontoidea</taxon>
        <taxon>Tetraodontidae</taxon>
        <taxon>Takifugu</taxon>
    </lineage>
</organism>
<comment type="caution">
    <text evidence="22">The sequence shown here is derived from an EMBL/GenBank/DDBJ whole genome shotgun (WGS) entry which is preliminary data.</text>
</comment>
<dbReference type="PROSITE" id="PS00427">
    <property type="entry name" value="DISINTEGRIN_1"/>
    <property type="match status" value="1"/>
</dbReference>
<evidence type="ECO:0000256" key="5">
    <source>
        <dbReference type="ARBA" id="ARBA00022692"/>
    </source>
</evidence>
<evidence type="ECO:0000256" key="3">
    <source>
        <dbReference type="ARBA" id="ARBA00010337"/>
    </source>
</evidence>
<dbReference type="PRINTS" id="PR00289">
    <property type="entry name" value="DISINTEGRIN"/>
</dbReference>
<evidence type="ECO:0000256" key="9">
    <source>
        <dbReference type="ARBA" id="ARBA00023157"/>
    </source>
</evidence>
<feature type="compositionally biased region" description="Pro residues" evidence="17">
    <location>
        <begin position="1629"/>
        <end position="1649"/>
    </location>
</feature>
<evidence type="ECO:0000256" key="7">
    <source>
        <dbReference type="ARBA" id="ARBA00022989"/>
    </source>
</evidence>
<dbReference type="GO" id="GO:0002693">
    <property type="term" value="P:positive regulation of cellular extravasation"/>
    <property type="evidence" value="ECO:0007669"/>
    <property type="project" value="TreeGrafter"/>
</dbReference>
<keyword evidence="10" id="KW-0206">Cytoskeleton</keyword>
<keyword evidence="9 15" id="KW-1015">Disulfide bond</keyword>
<dbReference type="Pfam" id="PF01421">
    <property type="entry name" value="Reprolysin"/>
    <property type="match status" value="1"/>
</dbReference>
<feature type="region of interest" description="Disordered" evidence="17">
    <location>
        <begin position="138"/>
        <end position="166"/>
    </location>
</feature>
<dbReference type="GO" id="GO:0005874">
    <property type="term" value="C:microtubule"/>
    <property type="evidence" value="ECO:0007669"/>
    <property type="project" value="UniProtKB-KW"/>
</dbReference>
<keyword evidence="6" id="KW-0493">Microtubule</keyword>
<dbReference type="PANTHER" id="PTHR11905">
    <property type="entry name" value="ADAM A DISINTEGRIN AND METALLOPROTEASE DOMAIN"/>
    <property type="match status" value="1"/>
</dbReference>
<keyword evidence="4" id="KW-0963">Cytoplasm</keyword>
<dbReference type="Pfam" id="PF00200">
    <property type="entry name" value="Disintegrin"/>
    <property type="match status" value="1"/>
</dbReference>
<feature type="region of interest" description="Disordered" evidence="17">
    <location>
        <begin position="1627"/>
        <end position="1717"/>
    </location>
</feature>
<dbReference type="SUPFAM" id="SSF57552">
    <property type="entry name" value="Blood coagulation inhibitor (disintegrin)"/>
    <property type="match status" value="1"/>
</dbReference>
<dbReference type="InterPro" id="IPR034027">
    <property type="entry name" value="Reprolysin_adamalysin"/>
</dbReference>
<evidence type="ECO:0000256" key="2">
    <source>
        <dbReference type="ARBA" id="ARBA00004479"/>
    </source>
</evidence>
<sequence length="1717" mass="193487">MLPANKLKKSRRRLRLGAYGLVVVALQRYKRLLTAARTMSEFRIHHDVNELLSLLQVRGADGAEGYIDLLQKHRTPYVTTTVSAHNAKVKLAEFSKTPEDFLRKYEELKSKNARNLDPLVYLLSKLCEDKEALQFLQQNAKERSESSANTSTTTTSYTLPQTSSKMSMQELEELRKKLGNVTASSNAPLPAEVTRKMLRDKHNKKNPTQPIPVFPNWVYDRPALVGDFITSPLPPGETAAAIGTMPLAAQEQALVEDLLFVLVGVDGRDITAQPVLGRQNRSFIIDATLDMSVKELVNRILPVASYYSTITRFIEEKSSFEYGQVNHALTAAMRTLMKEYLILVTQLEHLQRQGLLSLQKLWFYIQPTMRTMELLASIASSVDKGECMGGSTLSLLHDRTFNYTGDTQAQELCLYLTKAASVPYFEILEKWIYRGIIKDPYSEFMVEEHELQKEKIQEDYNDKYWDQRYTIVQHRIPSFLQKMADKILSTGKYLNVVRECGRDVTCPDAKEVLYTLKERAYVEQIEKAYNYASKVLLNFLMEEKELVSRLRSIKHYFLLDKGDFFVHFMDLTEEELKKPVDDIVPPRLEALLELALRMSTANTDPFKDDLKIDLMPHDVITQLLRVLAIETKQEKAIINAEPADVALSGLEAFSFDYIVKWPLSLIINRKALTRYQMLFRHMFYCKHVERLLCNFWISNKDFKQNSSRSPKWFAAAFALRQRMLNFVQNIQYYMMFEASNIDDVLCHHTSFLDNCLKDCMLTNPELLRIFSKLMAVCIMFTNCMQRVTQSMRLERLSLEQGNMDGPPTQGEPGEESERKRLTTKFLAEHMDAIHSDGLEATIGKFDSNFSMLLLDLLDKLSIYSTNDCEHSMISIIYRLDFNGFYTERLERMAIELYLSQSSGTLSHVDTYEVVRPHRLLGRQRRTPGDHQLYPDTMRYELPIEGRNLTIHLEKNRGLFGMGYTQTLYAEDGRRVTSSPEEEHCYYHGHIEGMRDSSVSVGLCSGINGFLKTRRRVYLIEPLGGSDEGEHAVFRREQLKVSGTRSCGSVTLYDGDRDPKPAKRRSRSWKPKPGTGVQKFVELFVVVDNTEYKRYGSGTEARILGAVNHIDKLYRTLNIRVVLVGLEIWTYKDLFDVDSNPETTLDQFLLWRQSDLLQRTKHDNAQFVTGKDFEGDTVGLANKFAMCTENSGGVNQDHHDDLIGLASTVAHEMGHNFGMSHDVLGCACGPSLSSNCVMADKLSTGNLAFPEFFSDCSVEQLADFMARAQPSCLSRPPSSVETIAVAPLCGNHLLDRGEECDCGTVEECDNPCCDPSTCRLTRGSQCSDGPCCEDCQLKQAGSVCRTSAGQCDLAEYCTGASEECPEDSFEMNGKPCYNRAEGYCHDGQCPTYEQHCWRVFGPGAVVGPDVCFNMNTRGERGTNCGRNKYGYGYAPCSPQNAKCGSMFCGGGNESVTGKRADYTVFGIQCKQAVDDDKTRNLNMVPTGARCGPNKVCLDNRCVDVSVYGVKEDCAKKCSNNGVCNHKKECHCNPGWAPPYCNVQYAELSHGRTGIIVGVCALLSIILLISGGILWRVCCKKAKRDDYNAKRKVHSAPNKLNIQQLDPKDRPQISEPTFMESTAAQACVPLMPTPSRPPPQPPKKFSAPPPTSTTQATQVQPPSKPLPPPSQTQFTAVKLTPPPLPPVKPSPALAPRVKPRMSPQPPNRPKSKPPPHRLQ</sequence>
<evidence type="ECO:0000256" key="1">
    <source>
        <dbReference type="ARBA" id="ARBA00004300"/>
    </source>
</evidence>
<dbReference type="FunFam" id="1.20.120.1900:FF:000002">
    <property type="entry name" value="Gamma-tubulin complex component"/>
    <property type="match status" value="1"/>
</dbReference>
<dbReference type="CDD" id="cd04269">
    <property type="entry name" value="ZnMc_adamalysin_II_like"/>
    <property type="match status" value="1"/>
</dbReference>
<keyword evidence="16" id="KW-0479">Metal-binding</keyword>
<dbReference type="Proteomes" id="UP000324091">
    <property type="component" value="Chromosome 1"/>
</dbReference>
<keyword evidence="16" id="KW-0862">Zinc</keyword>
<evidence type="ECO:0000256" key="18">
    <source>
        <dbReference type="SAM" id="Phobius"/>
    </source>
</evidence>
<keyword evidence="5 18" id="KW-0812">Transmembrane</keyword>
<evidence type="ECO:0000259" key="21">
    <source>
        <dbReference type="PROSITE" id="PS50215"/>
    </source>
</evidence>
<dbReference type="Gene3D" id="4.10.70.10">
    <property type="entry name" value="Disintegrin domain"/>
    <property type="match status" value="1"/>
</dbReference>
<feature type="compositionally biased region" description="Basic residues" evidence="17">
    <location>
        <begin position="1707"/>
        <end position="1717"/>
    </location>
</feature>
<evidence type="ECO:0000256" key="8">
    <source>
        <dbReference type="ARBA" id="ARBA00023136"/>
    </source>
</evidence>
<evidence type="ECO:0000256" key="15">
    <source>
        <dbReference type="PROSITE-ProRule" id="PRU00076"/>
    </source>
</evidence>
<dbReference type="InterPro" id="IPR000742">
    <property type="entry name" value="EGF"/>
</dbReference>
<evidence type="ECO:0000256" key="4">
    <source>
        <dbReference type="ARBA" id="ARBA00022490"/>
    </source>
</evidence>
<dbReference type="Gene3D" id="3.40.390.10">
    <property type="entry name" value="Collagenase (Catalytic Domain)"/>
    <property type="match status" value="1"/>
</dbReference>
<dbReference type="GO" id="GO:0006508">
    <property type="term" value="P:proteolysis"/>
    <property type="evidence" value="ECO:0007669"/>
    <property type="project" value="InterPro"/>
</dbReference>
<dbReference type="Pfam" id="PF17681">
    <property type="entry name" value="GCP_N_terminal"/>
    <property type="match status" value="1"/>
</dbReference>
<dbReference type="EMBL" id="RHFK02000001">
    <property type="protein sequence ID" value="TWW82101.1"/>
    <property type="molecule type" value="Genomic_DNA"/>
</dbReference>
<dbReference type="InterPro" id="IPR002870">
    <property type="entry name" value="Peptidase_M12B_N"/>
</dbReference>
<dbReference type="InterPro" id="IPR006586">
    <property type="entry name" value="ADAM_Cys-rich"/>
</dbReference>
<dbReference type="GO" id="GO:0051044">
    <property type="term" value="P:positive regulation of membrane protein ectodomain proteolysis"/>
    <property type="evidence" value="ECO:0007669"/>
    <property type="project" value="TreeGrafter"/>
</dbReference>
<feature type="binding site" evidence="16">
    <location>
        <position position="1214"/>
    </location>
    <ligand>
        <name>Zn(2+)</name>
        <dbReference type="ChEBI" id="CHEBI:29105"/>
        <note>catalytic</note>
    </ligand>
</feature>
<evidence type="ECO:0000256" key="14">
    <source>
        <dbReference type="PROSITE-ProRule" id="PRU00068"/>
    </source>
</evidence>
<dbReference type="Gene3D" id="1.20.120.1900">
    <property type="entry name" value="Gamma-tubulin complex, C-terminal domain"/>
    <property type="match status" value="1"/>
</dbReference>
<keyword evidence="8 18" id="KW-0472">Membrane</keyword>
<feature type="domain" description="Disintegrin" evidence="20">
    <location>
        <begin position="1285"/>
        <end position="1371"/>
    </location>
</feature>
<evidence type="ECO:0000313" key="23">
    <source>
        <dbReference type="Proteomes" id="UP000324091"/>
    </source>
</evidence>
<comment type="subcellular location">
    <subcellularLocation>
        <location evidence="1">Cytoplasm</location>
        <location evidence="1">Cytoskeleton</location>
        <location evidence="1">Microtubule organizing center</location>
        <location evidence="1">Centrosome</location>
    </subcellularLocation>
    <subcellularLocation>
        <location evidence="2">Membrane</location>
        <topology evidence="2">Single-pass type I membrane protein</topology>
    </subcellularLocation>
</comment>
<feature type="binding site" evidence="16">
    <location>
        <position position="1220"/>
    </location>
    <ligand>
        <name>Zn(2+)</name>
        <dbReference type="ChEBI" id="CHEBI:29105"/>
        <note>catalytic</note>
    </ligand>
</feature>
<dbReference type="SMART" id="SM00050">
    <property type="entry name" value="DISIN"/>
    <property type="match status" value="1"/>
</dbReference>
<dbReference type="GO" id="GO:0004222">
    <property type="term" value="F:metalloendopeptidase activity"/>
    <property type="evidence" value="ECO:0007669"/>
    <property type="project" value="InterPro"/>
</dbReference>
<feature type="region of interest" description="Disordered" evidence="17">
    <location>
        <begin position="799"/>
        <end position="818"/>
    </location>
</feature>
<feature type="compositionally biased region" description="Low complexity" evidence="17">
    <location>
        <begin position="1650"/>
        <end position="1659"/>
    </location>
</feature>
<dbReference type="FunFam" id="4.10.70.10:FF:000001">
    <property type="entry name" value="Disintegrin and metalloproteinase domain-containing protein 22"/>
    <property type="match status" value="1"/>
</dbReference>
<dbReference type="Pfam" id="PF04130">
    <property type="entry name" value="GCP_C_terminal"/>
    <property type="match status" value="1"/>
</dbReference>
<evidence type="ECO:0000256" key="16">
    <source>
        <dbReference type="PROSITE-ProRule" id="PRU00276"/>
    </source>
</evidence>
<dbReference type="InterPro" id="IPR036436">
    <property type="entry name" value="Disintegrin_dom_sf"/>
</dbReference>
<evidence type="ECO:0000313" key="22">
    <source>
        <dbReference type="EMBL" id="TWW82101.1"/>
    </source>
</evidence>
<dbReference type="SMART" id="SM00608">
    <property type="entry name" value="ACR"/>
    <property type="match status" value="1"/>
</dbReference>
<dbReference type="GO" id="GO:0050839">
    <property type="term" value="F:cell adhesion molecule binding"/>
    <property type="evidence" value="ECO:0007669"/>
    <property type="project" value="TreeGrafter"/>
</dbReference>
<comment type="subunit">
    <text evidence="13">Component of the gamma-tubulin ring complex (gTuRC) consisting of TUBGCP2, TUBGCP3, TUBGCP4, TUBGCP5 and TUBGCP6 and gamma-tubulin TUBG1 or TUBG2. TUBGCP2, TUBGCP3, TUBGCP4, TUBGCP5 and TUBGCP6 assemble in a 5:5:2:1:1 stoichiometry; each is associated with a gamma-tubulin, thereby arranging 14 gamma-tubulins in a helical manner. Gamma-tubulin at the first position is blocked by TUBGCP3 at the last position, allowing 13 protafilaments to grow into a microtubule. The gTuRC (via TUBGCP3 and TUBGCP6) interacts with ACTB and MZT1; the interactions form a luminal bridge that stabilizes the initial structure during complex assembly. The gTuRC (via TUBGCP2) interacts with MZT2A/MZT2B and CDK5RAP2 (via CM1 motif); the interactions play a role in gTuRC activation. Interacts with ATF5; the ATF5:PCNT:polyglutamylated tubulin (PGT) tripartite unites the mother centriole and the pericentriolar material (PCM) in the centrosome.</text>
</comment>
<dbReference type="GO" id="GO:0046872">
    <property type="term" value="F:metal ion binding"/>
    <property type="evidence" value="ECO:0007669"/>
    <property type="project" value="UniProtKB-KW"/>
</dbReference>
<evidence type="ECO:0000256" key="11">
    <source>
        <dbReference type="ARBA" id="ARBA00071900"/>
    </source>
</evidence>
<evidence type="ECO:0000256" key="13">
    <source>
        <dbReference type="ARBA" id="ARBA00093572"/>
    </source>
</evidence>
<name>A0A5C6PTC0_9TELE</name>
<dbReference type="GO" id="GO:0043015">
    <property type="term" value="F:gamma-tubulin binding"/>
    <property type="evidence" value="ECO:0007669"/>
    <property type="project" value="InterPro"/>
</dbReference>
<keyword evidence="7 18" id="KW-1133">Transmembrane helix</keyword>
<evidence type="ECO:0000259" key="19">
    <source>
        <dbReference type="PROSITE" id="PS50026"/>
    </source>
</evidence>
<dbReference type="SUPFAM" id="SSF55486">
    <property type="entry name" value="Metalloproteases ('zincins'), catalytic domain"/>
    <property type="match status" value="1"/>
</dbReference>
<dbReference type="PROSITE" id="PS50214">
    <property type="entry name" value="DISINTEGRIN_2"/>
    <property type="match status" value="1"/>
</dbReference>
<dbReference type="FunFam" id="3.40.390.10:FF:000002">
    <property type="entry name" value="Disintegrin and metalloproteinase domain-containing protein 22"/>
    <property type="match status" value="1"/>
</dbReference>
<feature type="disulfide bond" evidence="15">
    <location>
        <begin position="1530"/>
        <end position="1539"/>
    </location>
</feature>
<feature type="binding site" evidence="16">
    <location>
        <position position="1210"/>
    </location>
    <ligand>
        <name>Zn(2+)</name>
        <dbReference type="ChEBI" id="CHEBI:29105"/>
        <note>catalytic</note>
    </ligand>
</feature>
<dbReference type="GO" id="GO:0022407">
    <property type="term" value="P:regulation of cell-cell adhesion"/>
    <property type="evidence" value="ECO:0007669"/>
    <property type="project" value="TreeGrafter"/>
</dbReference>
<feature type="compositionally biased region" description="Pro residues" evidence="17">
    <location>
        <begin position="1678"/>
        <end position="1687"/>
    </location>
</feature>
<dbReference type="Pfam" id="PF08516">
    <property type="entry name" value="ADAM_CR"/>
    <property type="match status" value="1"/>
</dbReference>
<dbReference type="InterPro" id="IPR040457">
    <property type="entry name" value="GCP_C"/>
</dbReference>
<dbReference type="GO" id="GO:0016020">
    <property type="term" value="C:membrane"/>
    <property type="evidence" value="ECO:0007669"/>
    <property type="project" value="UniProtKB-SubCell"/>
</dbReference>
<dbReference type="Gene3D" id="2.10.25.10">
    <property type="entry name" value="Laminin"/>
    <property type="match status" value="1"/>
</dbReference>
<dbReference type="GO" id="GO:0005813">
    <property type="term" value="C:centrosome"/>
    <property type="evidence" value="ECO:0007669"/>
    <property type="project" value="UniProtKB-SubCell"/>
</dbReference>
<dbReference type="PROSITE" id="PS50026">
    <property type="entry name" value="EGF_3"/>
    <property type="match status" value="1"/>
</dbReference>
<dbReference type="PANTHER" id="PTHR11905:SF20">
    <property type="entry name" value="DISINTEGRIN AND METALLOPROTEINASE DOMAIN-CONTAINING PROTEIN 8"/>
    <property type="match status" value="1"/>
</dbReference>
<keyword evidence="15" id="KW-0245">EGF-like domain</keyword>
<evidence type="ECO:0000256" key="6">
    <source>
        <dbReference type="ARBA" id="ARBA00022701"/>
    </source>
</evidence>
<keyword evidence="23" id="KW-1185">Reference proteome</keyword>
<feature type="domain" description="Peptidase M12B" evidence="21">
    <location>
        <begin position="1078"/>
        <end position="1276"/>
    </location>
</feature>
<dbReference type="InterPro" id="IPR024079">
    <property type="entry name" value="MetalloPept_cat_dom_sf"/>
</dbReference>
<feature type="transmembrane region" description="Helical" evidence="18">
    <location>
        <begin position="1552"/>
        <end position="1573"/>
    </location>
</feature>
<dbReference type="Pfam" id="PF01562">
    <property type="entry name" value="Pep_M12B_propep"/>
    <property type="match status" value="1"/>
</dbReference>
<dbReference type="InterPro" id="IPR018358">
    <property type="entry name" value="Disintegrin_CS"/>
</dbReference>
<protein>
    <recommendedName>
        <fullName evidence="11">Gamma-tubulin complex component 2</fullName>
    </recommendedName>
</protein>
<proteinExistence type="inferred from homology"/>
<evidence type="ECO:0000256" key="10">
    <source>
        <dbReference type="ARBA" id="ARBA00023212"/>
    </source>
</evidence>